<dbReference type="Gene3D" id="3.40.190.290">
    <property type="match status" value="1"/>
</dbReference>
<dbReference type="PANTHER" id="PTHR30537:SF10">
    <property type="entry name" value="TRANSCRIPTIONAL REGULATOR-RELATED"/>
    <property type="match status" value="1"/>
</dbReference>
<dbReference type="SUPFAM" id="SSF53850">
    <property type="entry name" value="Periplasmic binding protein-like II"/>
    <property type="match status" value="1"/>
</dbReference>
<feature type="domain" description="HTH lysR-type" evidence="5">
    <location>
        <begin position="10"/>
        <end position="59"/>
    </location>
</feature>
<comment type="caution">
    <text evidence="6">The sequence shown here is derived from an EMBL/GenBank/DDBJ whole genome shotgun (WGS) entry which is preliminary data.</text>
</comment>
<keyword evidence="3 6" id="KW-0238">DNA-binding</keyword>
<proteinExistence type="inferred from homology"/>
<keyword evidence="2" id="KW-0805">Transcription regulation</keyword>
<evidence type="ECO:0000259" key="5">
    <source>
        <dbReference type="PROSITE" id="PS50931"/>
    </source>
</evidence>
<dbReference type="RefSeq" id="WP_183456575.1">
    <property type="nucleotide sequence ID" value="NZ_JACHWZ010000002.1"/>
</dbReference>
<comment type="similarity">
    <text evidence="1">Belongs to the LysR transcriptional regulatory family.</text>
</comment>
<evidence type="ECO:0000313" key="6">
    <source>
        <dbReference type="EMBL" id="MBB3059823.1"/>
    </source>
</evidence>
<gene>
    <name evidence="6" type="ORF">FHS09_000631</name>
</gene>
<dbReference type="FunFam" id="3.40.190.290:FF:000001">
    <property type="entry name" value="Transcriptional regulator, LysR family"/>
    <property type="match status" value="1"/>
</dbReference>
<evidence type="ECO:0000313" key="7">
    <source>
        <dbReference type="Proteomes" id="UP000535937"/>
    </source>
</evidence>
<sequence>MISWEGVSEFVAVAEAGSFTGAAGRLGISTAQVSRQVSALEARLSTRLFYRTTRKVSVTEPGQVYYRHCRQVLDGLEEAERAITDLQQVPRGRLRLTAAVTYGETTLAPLVNDFALRYPELQVEMHLTNQKLDLVAEGYDLAIRLGKLDDSSMMARRLASRTLYVCASPEYLSSRGEPHSLSELGRHNCLPGTLDYWRFQERNRPRNIKVSGSIRCNSGWALVDAALKGIGIVQLPGYYVREHLGTGRLISLLEHYREADDGIWALYPHNRHLSPKVSLLLDYFSEYLGDSIVPDQ</sequence>
<keyword evidence="4" id="KW-0804">Transcription</keyword>
<dbReference type="InterPro" id="IPR036390">
    <property type="entry name" value="WH_DNA-bd_sf"/>
</dbReference>
<dbReference type="SUPFAM" id="SSF46785">
    <property type="entry name" value="Winged helix' DNA-binding domain"/>
    <property type="match status" value="1"/>
</dbReference>
<evidence type="ECO:0000256" key="3">
    <source>
        <dbReference type="ARBA" id="ARBA00023125"/>
    </source>
</evidence>
<evidence type="ECO:0000256" key="1">
    <source>
        <dbReference type="ARBA" id="ARBA00009437"/>
    </source>
</evidence>
<dbReference type="GO" id="GO:0043565">
    <property type="term" value="F:sequence-specific DNA binding"/>
    <property type="evidence" value="ECO:0007669"/>
    <property type="project" value="TreeGrafter"/>
</dbReference>
<dbReference type="Pfam" id="PF03466">
    <property type="entry name" value="LysR_substrate"/>
    <property type="match status" value="1"/>
</dbReference>
<dbReference type="Proteomes" id="UP000535937">
    <property type="component" value="Unassembled WGS sequence"/>
</dbReference>
<dbReference type="PANTHER" id="PTHR30537">
    <property type="entry name" value="HTH-TYPE TRANSCRIPTIONAL REGULATOR"/>
    <property type="match status" value="1"/>
</dbReference>
<dbReference type="Gene3D" id="1.10.10.10">
    <property type="entry name" value="Winged helix-like DNA-binding domain superfamily/Winged helix DNA-binding domain"/>
    <property type="match status" value="1"/>
</dbReference>
<dbReference type="GO" id="GO:0003700">
    <property type="term" value="F:DNA-binding transcription factor activity"/>
    <property type="evidence" value="ECO:0007669"/>
    <property type="project" value="InterPro"/>
</dbReference>
<keyword evidence="7" id="KW-1185">Reference proteome</keyword>
<dbReference type="InterPro" id="IPR000847">
    <property type="entry name" value="LysR_HTH_N"/>
</dbReference>
<name>A0A7W4W8W4_9GAMM</name>
<dbReference type="PROSITE" id="PS50931">
    <property type="entry name" value="HTH_LYSR"/>
    <property type="match status" value="1"/>
</dbReference>
<dbReference type="InterPro" id="IPR005119">
    <property type="entry name" value="LysR_subst-bd"/>
</dbReference>
<dbReference type="Pfam" id="PF00126">
    <property type="entry name" value="HTH_1"/>
    <property type="match status" value="1"/>
</dbReference>
<dbReference type="InterPro" id="IPR058163">
    <property type="entry name" value="LysR-type_TF_proteobact-type"/>
</dbReference>
<dbReference type="GO" id="GO:0006351">
    <property type="term" value="P:DNA-templated transcription"/>
    <property type="evidence" value="ECO:0007669"/>
    <property type="project" value="TreeGrafter"/>
</dbReference>
<organism evidence="6 7">
    <name type="scientific">Microbulbifer rhizosphaerae</name>
    <dbReference type="NCBI Taxonomy" id="1562603"/>
    <lineage>
        <taxon>Bacteria</taxon>
        <taxon>Pseudomonadati</taxon>
        <taxon>Pseudomonadota</taxon>
        <taxon>Gammaproteobacteria</taxon>
        <taxon>Cellvibrionales</taxon>
        <taxon>Microbulbiferaceae</taxon>
        <taxon>Microbulbifer</taxon>
    </lineage>
</organism>
<evidence type="ECO:0000256" key="2">
    <source>
        <dbReference type="ARBA" id="ARBA00023015"/>
    </source>
</evidence>
<dbReference type="EMBL" id="JACHWZ010000002">
    <property type="protein sequence ID" value="MBB3059823.1"/>
    <property type="molecule type" value="Genomic_DNA"/>
</dbReference>
<dbReference type="InterPro" id="IPR036388">
    <property type="entry name" value="WH-like_DNA-bd_sf"/>
</dbReference>
<protein>
    <submittedName>
        <fullName evidence="6">DNA-binding transcriptional LysR family regulator</fullName>
    </submittedName>
</protein>
<evidence type="ECO:0000256" key="4">
    <source>
        <dbReference type="ARBA" id="ARBA00023163"/>
    </source>
</evidence>
<dbReference type="FunFam" id="1.10.10.10:FF:000001">
    <property type="entry name" value="LysR family transcriptional regulator"/>
    <property type="match status" value="1"/>
</dbReference>
<reference evidence="6 7" key="1">
    <citation type="submission" date="2020-08" db="EMBL/GenBank/DDBJ databases">
        <title>Genomic Encyclopedia of Type Strains, Phase III (KMG-III): the genomes of soil and plant-associated and newly described type strains.</title>
        <authorList>
            <person name="Whitman W."/>
        </authorList>
    </citation>
    <scope>NUCLEOTIDE SEQUENCE [LARGE SCALE GENOMIC DNA]</scope>
    <source>
        <strain evidence="6 7">CECT 8799</strain>
    </source>
</reference>
<dbReference type="AlphaFoldDB" id="A0A7W4W8W4"/>
<accession>A0A7W4W8W4</accession>